<feature type="region of interest" description="Disordered" evidence="1">
    <location>
        <begin position="1118"/>
        <end position="1161"/>
    </location>
</feature>
<feature type="region of interest" description="Disordered" evidence="1">
    <location>
        <begin position="1557"/>
        <end position="1591"/>
    </location>
</feature>
<dbReference type="GO" id="GO:0032012">
    <property type="term" value="P:regulation of ARF protein signal transduction"/>
    <property type="evidence" value="ECO:0007669"/>
    <property type="project" value="InterPro"/>
</dbReference>
<dbReference type="SUPFAM" id="SSF48425">
    <property type="entry name" value="Sec7 domain"/>
    <property type="match status" value="1"/>
</dbReference>
<evidence type="ECO:0000313" key="4">
    <source>
        <dbReference type="Proteomes" id="UP000800036"/>
    </source>
</evidence>
<organism evidence="3 4">
    <name type="scientific">Bimuria novae-zelandiae CBS 107.79</name>
    <dbReference type="NCBI Taxonomy" id="1447943"/>
    <lineage>
        <taxon>Eukaryota</taxon>
        <taxon>Fungi</taxon>
        <taxon>Dikarya</taxon>
        <taxon>Ascomycota</taxon>
        <taxon>Pezizomycotina</taxon>
        <taxon>Dothideomycetes</taxon>
        <taxon>Pleosporomycetidae</taxon>
        <taxon>Pleosporales</taxon>
        <taxon>Massarineae</taxon>
        <taxon>Didymosphaeriaceae</taxon>
        <taxon>Bimuria</taxon>
    </lineage>
</organism>
<accession>A0A6A5VHH4</accession>
<evidence type="ECO:0000313" key="3">
    <source>
        <dbReference type="EMBL" id="KAF1977033.1"/>
    </source>
</evidence>
<feature type="region of interest" description="Disordered" evidence="1">
    <location>
        <begin position="977"/>
        <end position="1037"/>
    </location>
</feature>
<feature type="compositionally biased region" description="Polar residues" evidence="1">
    <location>
        <begin position="616"/>
        <end position="633"/>
    </location>
</feature>
<feature type="compositionally biased region" description="Basic and acidic residues" evidence="1">
    <location>
        <begin position="539"/>
        <end position="556"/>
    </location>
</feature>
<feature type="compositionally biased region" description="Polar residues" evidence="1">
    <location>
        <begin position="978"/>
        <end position="1007"/>
    </location>
</feature>
<feature type="compositionally biased region" description="Basic and acidic residues" evidence="1">
    <location>
        <begin position="1"/>
        <end position="15"/>
    </location>
</feature>
<dbReference type="Gene3D" id="1.10.1000.11">
    <property type="entry name" value="Arf Nucleotide-binding Site Opener,domain 2"/>
    <property type="match status" value="1"/>
</dbReference>
<feature type="compositionally biased region" description="Basic residues" evidence="1">
    <location>
        <begin position="731"/>
        <end position="741"/>
    </location>
</feature>
<dbReference type="SUPFAM" id="SSF50729">
    <property type="entry name" value="PH domain-like"/>
    <property type="match status" value="1"/>
</dbReference>
<feature type="compositionally biased region" description="Low complexity" evidence="1">
    <location>
        <begin position="455"/>
        <end position="472"/>
    </location>
</feature>
<feature type="region of interest" description="Disordered" evidence="1">
    <location>
        <begin position="1"/>
        <end position="71"/>
    </location>
</feature>
<feature type="compositionally biased region" description="Polar residues" evidence="1">
    <location>
        <begin position="582"/>
        <end position="591"/>
    </location>
</feature>
<dbReference type="InterPro" id="IPR035999">
    <property type="entry name" value="Sec7_dom_sf"/>
</dbReference>
<dbReference type="PROSITE" id="PS50190">
    <property type="entry name" value="SEC7"/>
    <property type="match status" value="1"/>
</dbReference>
<feature type="compositionally biased region" description="Basic residues" evidence="1">
    <location>
        <begin position="474"/>
        <end position="486"/>
    </location>
</feature>
<feature type="region of interest" description="Disordered" evidence="1">
    <location>
        <begin position="289"/>
        <end position="309"/>
    </location>
</feature>
<dbReference type="PANTHER" id="PTHR10663">
    <property type="entry name" value="GUANYL-NUCLEOTIDE EXCHANGE FACTOR"/>
    <property type="match status" value="1"/>
</dbReference>
<evidence type="ECO:0000256" key="1">
    <source>
        <dbReference type="SAM" id="MobiDB-lite"/>
    </source>
</evidence>
<dbReference type="PANTHER" id="PTHR10663:SF373">
    <property type="entry name" value="PH AND SEC7 DOMAIN-CONTAINING PROTEIN C11E3.11C"/>
    <property type="match status" value="1"/>
</dbReference>
<dbReference type="Pfam" id="PF15410">
    <property type="entry name" value="PH_9"/>
    <property type="match status" value="1"/>
</dbReference>
<feature type="compositionally biased region" description="Polar residues" evidence="1">
    <location>
        <begin position="1123"/>
        <end position="1147"/>
    </location>
</feature>
<name>A0A6A5VHH4_9PLEO</name>
<gene>
    <name evidence="3" type="ORF">BU23DRAFT_318197</name>
</gene>
<dbReference type="Pfam" id="PF01369">
    <property type="entry name" value="Sec7"/>
    <property type="match status" value="1"/>
</dbReference>
<feature type="compositionally biased region" description="Low complexity" evidence="1">
    <location>
        <begin position="399"/>
        <end position="421"/>
    </location>
</feature>
<feature type="compositionally biased region" description="Low complexity" evidence="1">
    <location>
        <begin position="693"/>
        <end position="709"/>
    </location>
</feature>
<sequence>MAHFGNRDKARDDSRPPTPTGPSRTQGTSASMRALDTRLKQSESFLDDATPVDNRQSGGSQHNALRDSHDLSFADRTRDSVVDNMLLSLDSLNPLSSYPAALYSNFDDDSLFFTDNSYAPPKAARHRGHTYTSSQSSDYDLHADDSMSRFATHNSRGRRSNSSNTIPNAMSRRESLRGAWADPRHANEYVQQAGHMRGGVKGSKSSAASSVDFGKGAMGPQRVGLGRRSISFDHGNVGSRTLPVKPESILERSRPTYSGYHPDYEAAPQPTIPAGPRRVQEPQAPVIYPAQPSYAPPQVPVPRRKNSVRSAASYKTLRKNKSHQESNMRQQAQEFVNAASLRDLPPLPSYQDPPAPSPTVATRKHTLAPLAPVPAPKERPGFFRRVFGGGLPKSMPQLSSSSTNSNTTRRTESPPSTTNRPADIDSIYSQGRPRTTPHGSNHIASQLKSPPSRPPQTASSAQTNTQQTSQPTLAKKHSSFFRRRKKSVTEAPQQHVMPYQFQTQKLEDLQPQQSPGISSLRKVMNPYLGDIGSSSPIKQHPDAQEAPEVDKVDAERPNGFSPGYKPHKDATVRTVKPRSRNADTTSSSLRQEQLRAEHAFDTSSPKLKLKLKNRKPNATSSQEDTFLADSSSCNEDRSGRATPSGELGAFGGADGTPRPTGSPTAPEFPLPPNTGSKSDRSEQKNSKLLGPVTGSANALTSSSSHSTSEAEVEEDGWVITAPSHKEEQAPTRKRSTGRSRRVWLEPTSSEEGLAGVDVEDLTLPLEGARSSQTPLEKELPTSPPETAPDSANDLAHSAASLPTVQVETQDSDVMPAIVEHRVRDAEPSDADRERAFRIFNGDDPSVQKGAAAAELGDIAATSTRIRKAFMELFDWTGFNILAAMRDLCGKIVLKAETQQVDRILMSLSERWCQCNPSHGFKAIDVVHTICYSILLLNTDLHVADIESRMTRSQFVKNTLPTVVRVCKDALRDAEETLRPQSTQFRRGSLPWNNPWNNDRSEPTSPSADNVGFPADAAEEPLENRRARSRLSLRPQHRSGSEGILFDSAVSEANLLVGAPYNGPLKGWEFHVETVLKEFYDSIRKQRLPLHGASSLQVHEQPSSNNLSVSGMLRRTPSVLSKAPSENASCRGRSQTDFRSMGKSWNSKTRSRPRLYPASTVASSRTSLDDQSVWSPAGSSTWSRYSYGKTQTSMSMESLGSHFAHGDYQQAIGFANALSQAIIREEGMTIASDEEFTRVAPLLEDETLELTGAPWAKEGILKHKHHLEALDKKAKDRTWNECFAVIEKGYMRLFSFNMNAKSMRQKKSRPSTGGVVGGGNWMDNAEALDSFLLRQTIASALPPPGYSKSRPHVWALSLPTGAVHLFQVGTPDIIREFVSTANYWSARLSKEPLTGGVSNMEYGWGENVINTALIRPQSNASAHGHVPRPSMASSMRSSVDQATGTVRARLPGDKVNLNDWSPPTSSMMASNLMEVDQLRALTDYVKNIEEELSRHNELRAPMLIAYSPRHPNAAKAMANWERKSSYLLREIVKFRTYIDSLTAAQALKNKIYAERQTSEDQIDDVLTRANKPSPARDYDGASEALQASKPVS</sequence>
<dbReference type="OrthoDB" id="2157641at2759"/>
<keyword evidence="4" id="KW-1185">Reference proteome</keyword>
<feature type="region of interest" description="Disordered" evidence="1">
    <location>
        <begin position="526"/>
        <end position="793"/>
    </location>
</feature>
<dbReference type="EMBL" id="ML976664">
    <property type="protein sequence ID" value="KAF1977033.1"/>
    <property type="molecule type" value="Genomic_DNA"/>
</dbReference>
<protein>
    <recommendedName>
        <fullName evidence="2">SEC7 domain-containing protein</fullName>
    </recommendedName>
</protein>
<dbReference type="Gene3D" id="2.30.29.30">
    <property type="entry name" value="Pleckstrin-homology domain (PH domain)/Phosphotyrosine-binding domain (PTB)"/>
    <property type="match status" value="1"/>
</dbReference>
<dbReference type="InterPro" id="IPR041681">
    <property type="entry name" value="PH_9"/>
</dbReference>
<dbReference type="InterPro" id="IPR011993">
    <property type="entry name" value="PH-like_dom_sf"/>
</dbReference>
<feature type="domain" description="SEC7" evidence="2">
    <location>
        <begin position="817"/>
        <end position="977"/>
    </location>
</feature>
<dbReference type="GO" id="GO:0005085">
    <property type="term" value="F:guanyl-nucleotide exchange factor activity"/>
    <property type="evidence" value="ECO:0007669"/>
    <property type="project" value="InterPro"/>
</dbReference>
<proteinExistence type="predicted"/>
<feature type="region of interest" description="Disordered" evidence="1">
    <location>
        <begin position="150"/>
        <end position="169"/>
    </location>
</feature>
<feature type="region of interest" description="Disordered" evidence="1">
    <location>
        <begin position="369"/>
        <end position="498"/>
    </location>
</feature>
<dbReference type="Proteomes" id="UP000800036">
    <property type="component" value="Unassembled WGS sequence"/>
</dbReference>
<dbReference type="SMART" id="SM00222">
    <property type="entry name" value="Sec7"/>
    <property type="match status" value="1"/>
</dbReference>
<reference evidence="3" key="1">
    <citation type="journal article" date="2020" name="Stud. Mycol.">
        <title>101 Dothideomycetes genomes: a test case for predicting lifestyles and emergence of pathogens.</title>
        <authorList>
            <person name="Haridas S."/>
            <person name="Albert R."/>
            <person name="Binder M."/>
            <person name="Bloem J."/>
            <person name="Labutti K."/>
            <person name="Salamov A."/>
            <person name="Andreopoulos B."/>
            <person name="Baker S."/>
            <person name="Barry K."/>
            <person name="Bills G."/>
            <person name="Bluhm B."/>
            <person name="Cannon C."/>
            <person name="Castanera R."/>
            <person name="Culley D."/>
            <person name="Daum C."/>
            <person name="Ezra D."/>
            <person name="Gonzalez J."/>
            <person name="Henrissat B."/>
            <person name="Kuo A."/>
            <person name="Liang C."/>
            <person name="Lipzen A."/>
            <person name="Lutzoni F."/>
            <person name="Magnuson J."/>
            <person name="Mondo S."/>
            <person name="Nolan M."/>
            <person name="Ohm R."/>
            <person name="Pangilinan J."/>
            <person name="Park H.-J."/>
            <person name="Ramirez L."/>
            <person name="Alfaro M."/>
            <person name="Sun H."/>
            <person name="Tritt A."/>
            <person name="Yoshinaga Y."/>
            <person name="Zwiers L.-H."/>
            <person name="Turgeon B."/>
            <person name="Goodwin S."/>
            <person name="Spatafora J."/>
            <person name="Crous P."/>
            <person name="Grigoriev I."/>
        </authorList>
    </citation>
    <scope>NUCLEOTIDE SEQUENCE</scope>
    <source>
        <strain evidence="3">CBS 107.79</strain>
    </source>
</reference>
<evidence type="ECO:0000259" key="2">
    <source>
        <dbReference type="PROSITE" id="PS50190"/>
    </source>
</evidence>
<dbReference type="InterPro" id="IPR000904">
    <property type="entry name" value="Sec7_dom"/>
</dbReference>
<feature type="compositionally biased region" description="Basic residues" evidence="1">
    <location>
        <begin position="1026"/>
        <end position="1036"/>
    </location>
</feature>
<feature type="compositionally biased region" description="Polar residues" evidence="1">
    <location>
        <begin position="53"/>
        <end position="63"/>
    </location>
</feature>
<feature type="region of interest" description="Disordered" evidence="1">
    <location>
        <begin position="195"/>
        <end position="240"/>
    </location>
</feature>
<feature type="compositionally biased region" description="Polar residues" evidence="1">
    <location>
        <begin position="427"/>
        <end position="449"/>
    </location>
</feature>
<dbReference type="InterPro" id="IPR023394">
    <property type="entry name" value="Sec7_C_sf"/>
</dbReference>
<feature type="compositionally biased region" description="Low complexity" evidence="1">
    <location>
        <begin position="202"/>
        <end position="211"/>
    </location>
</feature>